<reference evidence="1" key="1">
    <citation type="thesis" date="2020" institute="ProQuest LLC" country="789 East Eisenhower Parkway, Ann Arbor, MI, USA">
        <title>Comparative Genomics and Chromosome Evolution.</title>
        <authorList>
            <person name="Mudd A.B."/>
        </authorList>
    </citation>
    <scope>NUCLEOTIDE SEQUENCE</scope>
    <source>
        <strain evidence="1">HN-11 Male</strain>
        <tissue evidence="1">Kidney and liver</tissue>
    </source>
</reference>
<organism evidence="1 2">
    <name type="scientific">Eleutherodactylus coqui</name>
    <name type="common">Puerto Rican coqui</name>
    <dbReference type="NCBI Taxonomy" id="57060"/>
    <lineage>
        <taxon>Eukaryota</taxon>
        <taxon>Metazoa</taxon>
        <taxon>Chordata</taxon>
        <taxon>Craniata</taxon>
        <taxon>Vertebrata</taxon>
        <taxon>Euteleostomi</taxon>
        <taxon>Amphibia</taxon>
        <taxon>Batrachia</taxon>
        <taxon>Anura</taxon>
        <taxon>Neobatrachia</taxon>
        <taxon>Hyloidea</taxon>
        <taxon>Eleutherodactylidae</taxon>
        <taxon>Eleutherodactylinae</taxon>
        <taxon>Eleutherodactylus</taxon>
        <taxon>Eleutherodactylus</taxon>
    </lineage>
</organism>
<protein>
    <submittedName>
        <fullName evidence="1">Uncharacterized protein</fullName>
    </submittedName>
</protein>
<dbReference type="EMBL" id="WNTK01069390">
    <property type="protein sequence ID" value="KAG9460438.1"/>
    <property type="molecule type" value="Genomic_DNA"/>
</dbReference>
<evidence type="ECO:0000313" key="1">
    <source>
        <dbReference type="EMBL" id="KAG9460438.1"/>
    </source>
</evidence>
<dbReference type="Proteomes" id="UP000770717">
    <property type="component" value="Unassembled WGS sequence"/>
</dbReference>
<comment type="caution">
    <text evidence="1">The sequence shown here is derived from an EMBL/GenBank/DDBJ whole genome shotgun (WGS) entry which is preliminary data.</text>
</comment>
<dbReference type="AlphaFoldDB" id="A0A8J6BI57"/>
<name>A0A8J6BI57_ELECQ</name>
<proteinExistence type="predicted"/>
<evidence type="ECO:0000313" key="2">
    <source>
        <dbReference type="Proteomes" id="UP000770717"/>
    </source>
</evidence>
<sequence length="83" mass="9114">MSLQSFRSLKVNVRGFYTSGLILTLSYSMFRAVSCLENCSLLESSLTHSSLTDATSDRIKAFSSCSRLSCSSSLDKDLAMEDI</sequence>
<keyword evidence="2" id="KW-1185">Reference proteome</keyword>
<accession>A0A8J6BI57</accession>
<gene>
    <name evidence="1" type="ORF">GDO78_021794</name>
</gene>